<name>A0AAV4NHS3_CAEEX</name>
<sequence>MWRTNVIFILLLVISFIFYTEQTQQRSSRSHSIHKRSCNVRGEECFKDIECCTGECVCSKNACKCGNRPKVKVSKLMQPQSMAQRLICRYR</sequence>
<dbReference type="AlphaFoldDB" id="A0AAV4NHS3"/>
<evidence type="ECO:0000256" key="1">
    <source>
        <dbReference type="SAM" id="SignalP"/>
    </source>
</evidence>
<proteinExistence type="predicted"/>
<reference evidence="2 3" key="1">
    <citation type="submission" date="2021-06" db="EMBL/GenBank/DDBJ databases">
        <title>Caerostris extrusa draft genome.</title>
        <authorList>
            <person name="Kono N."/>
            <person name="Arakawa K."/>
        </authorList>
    </citation>
    <scope>NUCLEOTIDE SEQUENCE [LARGE SCALE GENOMIC DNA]</scope>
</reference>
<accession>A0AAV4NHS3</accession>
<keyword evidence="3" id="KW-1185">Reference proteome</keyword>
<organism evidence="2 3">
    <name type="scientific">Caerostris extrusa</name>
    <name type="common">Bark spider</name>
    <name type="synonym">Caerostris bankana</name>
    <dbReference type="NCBI Taxonomy" id="172846"/>
    <lineage>
        <taxon>Eukaryota</taxon>
        <taxon>Metazoa</taxon>
        <taxon>Ecdysozoa</taxon>
        <taxon>Arthropoda</taxon>
        <taxon>Chelicerata</taxon>
        <taxon>Arachnida</taxon>
        <taxon>Araneae</taxon>
        <taxon>Araneomorphae</taxon>
        <taxon>Entelegynae</taxon>
        <taxon>Araneoidea</taxon>
        <taxon>Araneidae</taxon>
        <taxon>Caerostris</taxon>
    </lineage>
</organism>
<evidence type="ECO:0000313" key="3">
    <source>
        <dbReference type="Proteomes" id="UP001054945"/>
    </source>
</evidence>
<evidence type="ECO:0000313" key="2">
    <source>
        <dbReference type="EMBL" id="GIX84354.1"/>
    </source>
</evidence>
<feature type="signal peptide" evidence="1">
    <location>
        <begin position="1"/>
        <end position="22"/>
    </location>
</feature>
<dbReference type="EMBL" id="BPLR01020954">
    <property type="protein sequence ID" value="GIX84354.1"/>
    <property type="molecule type" value="Genomic_DNA"/>
</dbReference>
<gene>
    <name evidence="2" type="ORF">CEXT_536151</name>
</gene>
<dbReference type="Proteomes" id="UP001054945">
    <property type="component" value="Unassembled WGS sequence"/>
</dbReference>
<keyword evidence="1" id="KW-0732">Signal</keyword>
<protein>
    <submittedName>
        <fullName evidence="2">Uncharacterized protein</fullName>
    </submittedName>
</protein>
<comment type="caution">
    <text evidence="2">The sequence shown here is derived from an EMBL/GenBank/DDBJ whole genome shotgun (WGS) entry which is preliminary data.</text>
</comment>
<feature type="chain" id="PRO_5043954966" evidence="1">
    <location>
        <begin position="23"/>
        <end position="91"/>
    </location>
</feature>